<accession>A0A8J4Y0L6</accession>
<proteinExistence type="predicted"/>
<dbReference type="Proteomes" id="UP000770661">
    <property type="component" value="Unassembled WGS sequence"/>
</dbReference>
<evidence type="ECO:0000313" key="3">
    <source>
        <dbReference type="Proteomes" id="UP000770661"/>
    </source>
</evidence>
<dbReference type="OrthoDB" id="3256376at2759"/>
<name>A0A8J4Y0L6_CHIOP</name>
<evidence type="ECO:0000313" key="2">
    <source>
        <dbReference type="EMBL" id="KAG0717958.1"/>
    </source>
</evidence>
<protein>
    <recommendedName>
        <fullName evidence="1">Ig-like domain-containing protein</fullName>
    </recommendedName>
</protein>
<gene>
    <name evidence="2" type="ORF">GWK47_053423</name>
</gene>
<dbReference type="PROSITE" id="PS50835">
    <property type="entry name" value="IG_LIKE"/>
    <property type="match status" value="1"/>
</dbReference>
<organism evidence="2 3">
    <name type="scientific">Chionoecetes opilio</name>
    <name type="common">Atlantic snow crab</name>
    <name type="synonym">Cancer opilio</name>
    <dbReference type="NCBI Taxonomy" id="41210"/>
    <lineage>
        <taxon>Eukaryota</taxon>
        <taxon>Metazoa</taxon>
        <taxon>Ecdysozoa</taxon>
        <taxon>Arthropoda</taxon>
        <taxon>Crustacea</taxon>
        <taxon>Multicrustacea</taxon>
        <taxon>Malacostraca</taxon>
        <taxon>Eumalacostraca</taxon>
        <taxon>Eucarida</taxon>
        <taxon>Decapoda</taxon>
        <taxon>Pleocyemata</taxon>
        <taxon>Brachyura</taxon>
        <taxon>Eubrachyura</taxon>
        <taxon>Majoidea</taxon>
        <taxon>Majidae</taxon>
        <taxon>Chionoecetes</taxon>
    </lineage>
</organism>
<dbReference type="AlphaFoldDB" id="A0A8J4Y0L6"/>
<feature type="domain" description="Ig-like" evidence="1">
    <location>
        <begin position="103"/>
        <end position="147"/>
    </location>
</feature>
<dbReference type="EMBL" id="JACEEZ010016852">
    <property type="protein sequence ID" value="KAG0717958.1"/>
    <property type="molecule type" value="Genomic_DNA"/>
</dbReference>
<comment type="caution">
    <text evidence="2">The sequence shown here is derived from an EMBL/GenBank/DDBJ whole genome shotgun (WGS) entry which is preliminary data.</text>
</comment>
<reference evidence="2" key="1">
    <citation type="submission" date="2020-07" db="EMBL/GenBank/DDBJ databases">
        <title>The High-quality genome of the commercially important snow crab, Chionoecetes opilio.</title>
        <authorList>
            <person name="Jeong J.-H."/>
            <person name="Ryu S."/>
        </authorList>
    </citation>
    <scope>NUCLEOTIDE SEQUENCE</scope>
    <source>
        <strain evidence="2">MADBK_172401_WGS</strain>
        <tissue evidence="2">Digestive gland</tissue>
    </source>
</reference>
<dbReference type="Gene3D" id="2.60.40.10">
    <property type="entry name" value="Immunoglobulins"/>
    <property type="match status" value="1"/>
</dbReference>
<keyword evidence="3" id="KW-1185">Reference proteome</keyword>
<evidence type="ECO:0000259" key="1">
    <source>
        <dbReference type="PROSITE" id="PS50835"/>
    </source>
</evidence>
<dbReference type="InterPro" id="IPR013783">
    <property type="entry name" value="Ig-like_fold"/>
</dbReference>
<sequence>MLSHSAVTNVLSHSAVTNVLSKKHTDTYQHDGQPIQQGACLNAWLLTWREDTRRRRDVWQEEETREEGTHKAVGEVGAWGQQDAAANLTAPPQEGPLHECPQPGSNASSSCYLCPAELTYEEGMQMECRIFTVTCTARGSPQPQIVWQLPPHLVELSKLMSLHPDGFGVTSVINVTYNLTHASNLSQPLACIAQNDRYVSVEEVELGEAPLDRSPKICSSKYEKRTSPERFCFSAQAVPSSRLTWHFYPCNSSSCTHNNTDTKISCRVHREDPGSSYINGCISFPSSLVHGKPGKYELQIKNKYGNTNTSQRHSRRHTSGHCTIGNSSCLIDPSCMQRKILQPQVPQPTPPPLNACPVTTTTATTTSTINITTAITSTTDDNTMDPFPLSITVSVHYAFIHTYILMPFPPLPIT</sequence>
<dbReference type="InterPro" id="IPR007110">
    <property type="entry name" value="Ig-like_dom"/>
</dbReference>